<dbReference type="PANTHER" id="PTHR43685:SF2">
    <property type="entry name" value="GLYCOSYLTRANSFERASE 2-LIKE DOMAIN-CONTAINING PROTEIN"/>
    <property type="match status" value="1"/>
</dbReference>
<dbReference type="GO" id="GO:0016740">
    <property type="term" value="F:transferase activity"/>
    <property type="evidence" value="ECO:0007669"/>
    <property type="project" value="UniProtKB-KW"/>
</dbReference>
<dbReference type="AlphaFoldDB" id="A0A6H1PAU3"/>
<proteinExistence type="predicted"/>
<organism evidence="2 3">
    <name type="scientific">Priestia megaterium</name>
    <name type="common">Bacillus megaterium</name>
    <dbReference type="NCBI Taxonomy" id="1404"/>
    <lineage>
        <taxon>Bacteria</taxon>
        <taxon>Bacillati</taxon>
        <taxon>Bacillota</taxon>
        <taxon>Bacilli</taxon>
        <taxon>Bacillales</taxon>
        <taxon>Bacillaceae</taxon>
        <taxon>Priestia</taxon>
    </lineage>
</organism>
<keyword evidence="2" id="KW-0808">Transferase</keyword>
<dbReference type="Gene3D" id="3.90.550.10">
    <property type="entry name" value="Spore Coat Polysaccharide Biosynthesis Protein SpsA, Chain A"/>
    <property type="match status" value="1"/>
</dbReference>
<dbReference type="InterPro" id="IPR050834">
    <property type="entry name" value="Glycosyltransf_2"/>
</dbReference>
<accession>A0A6H1PAU3</accession>
<evidence type="ECO:0000313" key="2">
    <source>
        <dbReference type="EMBL" id="QIZ10658.1"/>
    </source>
</evidence>
<feature type="domain" description="Glycosyltransferase 2-like" evidence="1">
    <location>
        <begin position="15"/>
        <end position="164"/>
    </location>
</feature>
<dbReference type="EMBL" id="CP051128">
    <property type="protein sequence ID" value="QIZ10658.1"/>
    <property type="molecule type" value="Genomic_DNA"/>
</dbReference>
<dbReference type="PANTHER" id="PTHR43685">
    <property type="entry name" value="GLYCOSYLTRANSFERASE"/>
    <property type="match status" value="1"/>
</dbReference>
<evidence type="ECO:0000313" key="3">
    <source>
        <dbReference type="Proteomes" id="UP000501868"/>
    </source>
</evidence>
<dbReference type="InterPro" id="IPR001173">
    <property type="entry name" value="Glyco_trans_2-like"/>
</dbReference>
<dbReference type="Proteomes" id="UP000501868">
    <property type="component" value="Chromosome"/>
</dbReference>
<sequence>MTEQMIDEERSGVSIISCTNKLYFMENIFENYSNQEWKMKELIIILNNNRLNIEEWMKKAELFQNVTIFQLPEDVSLGHCLNYGISKANYDTIAKFDDDDYYAPAYLTEAMNSFIDNVQIVGKRTYYLYFENMDQLFLRFPNSENRKIKMVHGGTIVAKREVFEKVSFPDLSLGEDKHFFKKCVAAGIRIYSTSRYNYTYFRRDQIFHTWKPDLGYLFRTSEKISITTDFKKYADPEWLS</sequence>
<protein>
    <submittedName>
        <fullName evidence="2">Glycosyltransferase family 2 protein</fullName>
    </submittedName>
</protein>
<dbReference type="InterPro" id="IPR029044">
    <property type="entry name" value="Nucleotide-diphossugar_trans"/>
</dbReference>
<reference evidence="2 3" key="1">
    <citation type="submission" date="2020-04" db="EMBL/GenBank/DDBJ databases">
        <title>Genome-Wide Identification of 5-Methylcytosine Sites in Bacterial Genomes By High-Throughput Sequencing of MspJI Restriction Fragments.</title>
        <authorList>
            <person name="Wu V."/>
        </authorList>
    </citation>
    <scope>NUCLEOTIDE SEQUENCE [LARGE SCALE GENOMIC DNA]</scope>
    <source>
        <strain evidence="2 3">S2</strain>
    </source>
</reference>
<dbReference type="Pfam" id="PF00535">
    <property type="entry name" value="Glycos_transf_2"/>
    <property type="match status" value="1"/>
</dbReference>
<dbReference type="SUPFAM" id="SSF53448">
    <property type="entry name" value="Nucleotide-diphospho-sugar transferases"/>
    <property type="match status" value="1"/>
</dbReference>
<reference evidence="2 3" key="2">
    <citation type="submission" date="2020-04" db="EMBL/GenBank/DDBJ databases">
        <authorList>
            <person name="Fomenkov A."/>
            <person name="Anton B.P."/>
            <person name="Roberts R.J."/>
        </authorList>
    </citation>
    <scope>NUCLEOTIDE SEQUENCE [LARGE SCALE GENOMIC DNA]</scope>
    <source>
        <strain evidence="2 3">S2</strain>
    </source>
</reference>
<gene>
    <name evidence="2" type="ORF">HFZ78_31285</name>
</gene>
<evidence type="ECO:0000259" key="1">
    <source>
        <dbReference type="Pfam" id="PF00535"/>
    </source>
</evidence>
<name>A0A6H1PAU3_PRIMG</name>